<protein>
    <recommendedName>
        <fullName evidence="2">LPS-assembly protein LptD</fullName>
    </recommendedName>
</protein>
<keyword evidence="2" id="KW-0472">Membrane</keyword>
<feature type="chain" id="PRO_5041748982" description="LPS-assembly protein LptD" evidence="2">
    <location>
        <begin position="19"/>
        <end position="762"/>
    </location>
</feature>
<dbReference type="GO" id="GO:0043165">
    <property type="term" value="P:Gram-negative-bacterium-type cell outer membrane assembly"/>
    <property type="evidence" value="ECO:0007669"/>
    <property type="project" value="UniProtKB-UniRule"/>
</dbReference>
<evidence type="ECO:0000313" key="3">
    <source>
        <dbReference type="EMBL" id="BBE10097.1"/>
    </source>
</evidence>
<accession>A0A2Z6EXF0</accession>
<evidence type="ECO:0000256" key="2">
    <source>
        <dbReference type="HAMAP-Rule" id="MF_01411"/>
    </source>
</evidence>
<dbReference type="InterPro" id="IPR020889">
    <property type="entry name" value="LipoPS_assembly_LptD"/>
</dbReference>
<comment type="function">
    <text evidence="2">Together with LptE, is involved in the assembly of lipopolysaccharide (LPS) at the surface of the outer membrane.</text>
</comment>
<evidence type="ECO:0000313" key="4">
    <source>
        <dbReference type="Proteomes" id="UP000282597"/>
    </source>
</evidence>
<keyword evidence="1 2" id="KW-0732">Signal</keyword>
<dbReference type="InterPro" id="IPR007543">
    <property type="entry name" value="LptD_C"/>
</dbReference>
<name>A0A2Z6EXF0_9BURK</name>
<evidence type="ECO:0000256" key="1">
    <source>
        <dbReference type="ARBA" id="ARBA00022729"/>
    </source>
</evidence>
<dbReference type="GO" id="GO:0009279">
    <property type="term" value="C:cell outer membrane"/>
    <property type="evidence" value="ECO:0007669"/>
    <property type="project" value="UniProtKB-SubCell"/>
</dbReference>
<sequence precursor="true">MLVALLALPASVPLVAFSQPLEPVISAGAPISGLTLAPQLEEHPLSPGQGTARFVLGDQVEAQGEQEVTVSGSAEVRTSTTVIKGDRLHYDATTDQADAYGNVRIINKGNTFSGPEAHLKVKANEGYMLSPSYRFIAGGSGSAQRIDVLDPERTVITRGTYTGCPCSQPAWNIKASRVEFDKANNLGVARNGVLFFQQVPLFASPYLSFPLSNQRVSGLLPPVVALGSTAGVDATLPYYFNIAPNRDLTLYPRYMSRRGMQLGADYRYLSPTYSGSLNVEYLPHDEVMQSRRYAIHAQHAQELGNSLGAYFNYNRVSDNTYPEDLTAGNMFMNGMQLLYQQEAGLTYNRGPWSALARVQRWQTLPPSAAPYGREPELDVKYERYDAYGFDFGAQANYSRFKITTADLTEGDRVFLKPYLSYPLLSSAYFIVPKLQYHLAAYNLNTIASTASASQPRHINTAIPTLSLDSGLIFERPVRFFGKEYIQTLEPRLYYVYTPYREQSFMPLFDSAESDFGLAEIYTENSFVGNDRIADANRLTAGITTRFTDSVTGDERARLVAAQQYYFQQQRVALLPNQPNMRANHSDLLLGAAFKLGAGFSSETAVQFNADDNELIRSNLGFGWSPADRKVFNLAYRYTRANPTLNYQPIKQAVISAQWPLSRRLYGVGRLNYGLDSHRVVDSLLGFQYDADCWAFGLAIQRFANGIDPSGANATGTRVLAQLEFKGLSRIDNGLIEQLRASVPGYVGLPPPLPPPSRFSNYE</sequence>
<comment type="caution">
    <text evidence="2">Lacks conserved residue(s) required for the propagation of feature annotation.</text>
</comment>
<comment type="subcellular location">
    <subcellularLocation>
        <location evidence="2">Cell outer membrane</location>
    </subcellularLocation>
</comment>
<dbReference type="Pfam" id="PF04453">
    <property type="entry name" value="LptD"/>
    <property type="match status" value="1"/>
</dbReference>
<dbReference type="Gene3D" id="2.60.450.10">
    <property type="entry name" value="Lipopolysaccharide (LPS) transport protein A like domain"/>
    <property type="match status" value="1"/>
</dbReference>
<feature type="signal peptide" evidence="2">
    <location>
        <begin position="1"/>
        <end position="18"/>
    </location>
</feature>
<keyword evidence="4" id="KW-1185">Reference proteome</keyword>
<dbReference type="AlphaFoldDB" id="A0A2Z6EXF0"/>
<dbReference type="EMBL" id="AP018150">
    <property type="protein sequence ID" value="BBE10097.1"/>
    <property type="molecule type" value="Genomic_DNA"/>
</dbReference>
<proteinExistence type="inferred from homology"/>
<dbReference type="PANTHER" id="PTHR30189">
    <property type="entry name" value="LPS-ASSEMBLY PROTEIN"/>
    <property type="match status" value="1"/>
</dbReference>
<comment type="similarity">
    <text evidence="2">Belongs to the LptD family.</text>
</comment>
<dbReference type="KEGG" id="mcys:MCB1EB_1936"/>
<dbReference type="HAMAP" id="MF_01411">
    <property type="entry name" value="LPS_assembly_LptD"/>
    <property type="match status" value="1"/>
</dbReference>
<dbReference type="PANTHER" id="PTHR30189:SF1">
    <property type="entry name" value="LPS-ASSEMBLY PROTEIN LPTD"/>
    <property type="match status" value="1"/>
</dbReference>
<comment type="subunit">
    <text evidence="2">Component of the lipopolysaccharide transport and assembly complex. Interacts with LptE and LptA.</text>
</comment>
<reference evidence="3 4" key="1">
    <citation type="journal article" date="2018" name="Microbes Environ.">
        <title>Comparative Genomic Insights into Endofungal Lifestyles of Two Bacterial Endosymbionts, Mycoavidus cysteinexigens and Burkholderia rhizoxinica.</title>
        <authorList>
            <person name="Sharmin D."/>
            <person name="Guo Y."/>
            <person name="Nishizawa T."/>
            <person name="Ohshima S."/>
            <person name="Sato Y."/>
            <person name="Takashima Y."/>
            <person name="Narisawa K."/>
            <person name="Ohta H."/>
        </authorList>
    </citation>
    <scope>NUCLEOTIDE SEQUENCE [LARGE SCALE GENOMIC DNA]</scope>
    <source>
        <strain evidence="3 4">B1-EB</strain>
    </source>
</reference>
<dbReference type="InterPro" id="IPR050218">
    <property type="entry name" value="LptD"/>
</dbReference>
<dbReference type="GO" id="GO:0015920">
    <property type="term" value="P:lipopolysaccharide transport"/>
    <property type="evidence" value="ECO:0007669"/>
    <property type="project" value="InterPro"/>
</dbReference>
<keyword evidence="2" id="KW-0998">Cell outer membrane</keyword>
<gene>
    <name evidence="2" type="primary">lptD</name>
    <name evidence="3" type="ORF">MCB1EB_1936</name>
</gene>
<dbReference type="Proteomes" id="UP000282597">
    <property type="component" value="Chromosome"/>
</dbReference>
<dbReference type="GO" id="GO:1990351">
    <property type="term" value="C:transporter complex"/>
    <property type="evidence" value="ECO:0007669"/>
    <property type="project" value="TreeGrafter"/>
</dbReference>
<organism evidence="3 4">
    <name type="scientific">Mycoavidus cysteinexigens</name>
    <dbReference type="NCBI Taxonomy" id="1553431"/>
    <lineage>
        <taxon>Bacteria</taxon>
        <taxon>Pseudomonadati</taxon>
        <taxon>Pseudomonadota</taxon>
        <taxon>Betaproteobacteria</taxon>
        <taxon>Burkholderiales</taxon>
        <taxon>Burkholderiaceae</taxon>
        <taxon>Mycoavidus</taxon>
    </lineage>
</organism>